<reference evidence="2" key="1">
    <citation type="journal article" date="2023" name="Front. Plant Sci.">
        <title>Chromosomal-level genome assembly of Melastoma candidum provides insights into trichome evolution.</title>
        <authorList>
            <person name="Zhong Y."/>
            <person name="Wu W."/>
            <person name="Sun C."/>
            <person name="Zou P."/>
            <person name="Liu Y."/>
            <person name="Dai S."/>
            <person name="Zhou R."/>
        </authorList>
    </citation>
    <scope>NUCLEOTIDE SEQUENCE [LARGE SCALE GENOMIC DNA]</scope>
</reference>
<evidence type="ECO:0000313" key="2">
    <source>
        <dbReference type="Proteomes" id="UP001057402"/>
    </source>
</evidence>
<name>A0ACB9M9E9_9MYRT</name>
<keyword evidence="2" id="KW-1185">Reference proteome</keyword>
<sequence length="384" mass="42864">MVIVGREGGEVGKEMESQREQQRERLRRLYDSHLQNIGDTFQMVNQAPDPSFSDRVGWEEVVKMGDRVSRQASFVGMLWVERIPEAKEIEASMTWFFQELQAFLLAFHGTMVGAGPTLLSTMQESVKRVVESSFKLMKESVQYCGRSDGKAKEHLVFVGTVWEACSALKKTPATNITAIGRALSQIAVTMKDVLREMKELKPACFDQANEASDGNSTRHEAEVHNEDADESEGDIGNDLSPEEMAVAKAAIDVVSETLLVIKELIRSITGLIKTESSTRDWEFVMSLEKLLKLCQEIRLQINELVACLYPPQEVPAILVASGKMSSATHDLEEELGRIEGTSTAFLKHCGHLRSKLKHLEYEVSCSRVEQQMQNVSLSSPQSGH</sequence>
<gene>
    <name evidence="1" type="ORF">MLD38_033443</name>
</gene>
<proteinExistence type="predicted"/>
<accession>A0ACB9M9E9</accession>
<protein>
    <submittedName>
        <fullName evidence="1">Uncharacterized protein</fullName>
    </submittedName>
</protein>
<comment type="caution">
    <text evidence="1">The sequence shown here is derived from an EMBL/GenBank/DDBJ whole genome shotgun (WGS) entry which is preliminary data.</text>
</comment>
<dbReference type="EMBL" id="CM042889">
    <property type="protein sequence ID" value="KAI4319899.1"/>
    <property type="molecule type" value="Genomic_DNA"/>
</dbReference>
<organism evidence="1 2">
    <name type="scientific">Melastoma candidum</name>
    <dbReference type="NCBI Taxonomy" id="119954"/>
    <lineage>
        <taxon>Eukaryota</taxon>
        <taxon>Viridiplantae</taxon>
        <taxon>Streptophyta</taxon>
        <taxon>Embryophyta</taxon>
        <taxon>Tracheophyta</taxon>
        <taxon>Spermatophyta</taxon>
        <taxon>Magnoliopsida</taxon>
        <taxon>eudicotyledons</taxon>
        <taxon>Gunneridae</taxon>
        <taxon>Pentapetalae</taxon>
        <taxon>rosids</taxon>
        <taxon>malvids</taxon>
        <taxon>Myrtales</taxon>
        <taxon>Melastomataceae</taxon>
        <taxon>Melastomatoideae</taxon>
        <taxon>Melastomateae</taxon>
        <taxon>Melastoma</taxon>
    </lineage>
</organism>
<dbReference type="Proteomes" id="UP001057402">
    <property type="component" value="Chromosome 10"/>
</dbReference>
<evidence type="ECO:0000313" key="1">
    <source>
        <dbReference type="EMBL" id="KAI4319899.1"/>
    </source>
</evidence>